<dbReference type="InterPro" id="IPR020843">
    <property type="entry name" value="ER"/>
</dbReference>
<gene>
    <name evidence="3" type="ORF">SRIMR7_05110</name>
</gene>
<dbReference type="SUPFAM" id="SSF51735">
    <property type="entry name" value="NAD(P)-binding Rossmann-fold domains"/>
    <property type="match status" value="1"/>
</dbReference>
<evidence type="ECO:0000313" key="3">
    <source>
        <dbReference type="EMBL" id="UNZ01514.1"/>
    </source>
</evidence>
<dbReference type="PANTHER" id="PTHR44154">
    <property type="entry name" value="QUINONE OXIDOREDUCTASE"/>
    <property type="match status" value="1"/>
</dbReference>
<dbReference type="Pfam" id="PF08240">
    <property type="entry name" value="ADH_N"/>
    <property type="match status" value="1"/>
</dbReference>
<evidence type="ECO:0000313" key="4">
    <source>
        <dbReference type="Proteomes" id="UP000829494"/>
    </source>
</evidence>
<dbReference type="EMBL" id="CP094298">
    <property type="protein sequence ID" value="UNZ01514.1"/>
    <property type="molecule type" value="Genomic_DNA"/>
</dbReference>
<accession>A0ABY3YUT2</accession>
<dbReference type="InterPro" id="IPR051603">
    <property type="entry name" value="Zinc-ADH_QOR/CCCR"/>
</dbReference>
<reference evidence="3 4" key="1">
    <citation type="submission" date="2022-03" db="EMBL/GenBank/DDBJ databases">
        <title>Complete genome of Streptomyces rimosus ssp. rimosus R7 (=ATCC 10970).</title>
        <authorList>
            <person name="Beganovic S."/>
            <person name="Ruckert C."/>
            <person name="Busche T."/>
            <person name="Kalinowski J."/>
            <person name="Wittmann C."/>
        </authorList>
    </citation>
    <scope>NUCLEOTIDE SEQUENCE [LARGE SCALE GENOMIC DNA]</scope>
    <source>
        <strain evidence="3 4">R7</strain>
    </source>
</reference>
<feature type="domain" description="Enoyl reductase (ER)" evidence="2">
    <location>
        <begin position="1"/>
        <end position="346"/>
    </location>
</feature>
<evidence type="ECO:0000256" key="1">
    <source>
        <dbReference type="ARBA" id="ARBA00022857"/>
    </source>
</evidence>
<dbReference type="SUPFAM" id="SSF50129">
    <property type="entry name" value="GroES-like"/>
    <property type="match status" value="1"/>
</dbReference>
<dbReference type="SMART" id="SM00829">
    <property type="entry name" value="PKS_ER"/>
    <property type="match status" value="1"/>
</dbReference>
<keyword evidence="1" id="KW-0521">NADP</keyword>
<sequence length="350" mass="35893">MFRVGELPTPEPGPGELRIRLAFSGINPGDVKKRQIWLGAATPGFPLIVPHSDGAGVVDAVGDGVSAAWVGRRAWCSYAQSYRPQGTAAQYTVVPEGCVGALPDSVSAEQGACLGIPGITAHRALFADGPVTGRTVVVAGALGSVGRAAAVLARRAGALVIGTVMRPDQLGELRELGVDRAVCRGVPEAAGTEADATGPCRNGADADEDWEDTGPYWEPDGADVLDAVLALTGGRGADRIVEVAFDADADLDARLLAPGGTIAAYATGAAAPALPFWPLAFKNATVRLLGYDDFPREAVRLAVPDITAAAAASALRYPIAAVHPLDAIADAHEAVEHPRTPGRVLLALPG</sequence>
<dbReference type="Pfam" id="PF13602">
    <property type="entry name" value="ADH_zinc_N_2"/>
    <property type="match status" value="1"/>
</dbReference>
<keyword evidence="4" id="KW-1185">Reference proteome</keyword>
<dbReference type="Gene3D" id="3.90.180.10">
    <property type="entry name" value="Medium-chain alcohol dehydrogenases, catalytic domain"/>
    <property type="match status" value="2"/>
</dbReference>
<evidence type="ECO:0000259" key="2">
    <source>
        <dbReference type="SMART" id="SM00829"/>
    </source>
</evidence>
<name>A0ABY3YUT2_STRRM</name>
<dbReference type="InterPro" id="IPR011032">
    <property type="entry name" value="GroES-like_sf"/>
</dbReference>
<dbReference type="Gene3D" id="3.40.50.720">
    <property type="entry name" value="NAD(P)-binding Rossmann-like Domain"/>
    <property type="match status" value="2"/>
</dbReference>
<protein>
    <submittedName>
        <fullName evidence="3">Zinc-type alcohol dehydrogenase-like protein</fullName>
    </submittedName>
</protein>
<dbReference type="InterPro" id="IPR036291">
    <property type="entry name" value="NAD(P)-bd_dom_sf"/>
</dbReference>
<dbReference type="InterPro" id="IPR013154">
    <property type="entry name" value="ADH-like_N"/>
</dbReference>
<proteinExistence type="predicted"/>
<dbReference type="PANTHER" id="PTHR44154:SF1">
    <property type="entry name" value="QUINONE OXIDOREDUCTASE"/>
    <property type="match status" value="1"/>
</dbReference>
<dbReference type="Proteomes" id="UP000829494">
    <property type="component" value="Chromosome"/>
</dbReference>
<organism evidence="3 4">
    <name type="scientific">Streptomyces rimosus subsp. rimosus</name>
    <dbReference type="NCBI Taxonomy" id="132474"/>
    <lineage>
        <taxon>Bacteria</taxon>
        <taxon>Bacillati</taxon>
        <taxon>Actinomycetota</taxon>
        <taxon>Actinomycetes</taxon>
        <taxon>Kitasatosporales</taxon>
        <taxon>Streptomycetaceae</taxon>
        <taxon>Streptomyces</taxon>
    </lineage>
</organism>